<dbReference type="PANTHER" id="PTHR34413:SF2">
    <property type="entry name" value="PROPHAGE TAIL FIBER ASSEMBLY PROTEIN HOMOLOG TFAE-RELATED"/>
    <property type="match status" value="1"/>
</dbReference>
<protein>
    <submittedName>
        <fullName evidence="1">Caudovirales tail fiber assembly protein</fullName>
    </submittedName>
</protein>
<evidence type="ECO:0000313" key="1">
    <source>
        <dbReference type="EMBL" id="EFB73333.1"/>
    </source>
</evidence>
<sequence length="166" mass="19401">MSLTKKFERYIPEEEHYSNVIYLRNVDGDWYKQQANFKNNTLKILYDDDGVITSMHHDVSMLYPEGAYILELDPQTEVDIDIHRVKNGQLFEYQTKNEINALQNEAQKKILLAEAGNIIDTLQDAIDLGLATDEEIEKLKEWKVYRIQLNRIDTSTAPDIEWPVKP</sequence>
<dbReference type="eggNOG" id="ENOG5032SAZ">
    <property type="taxonomic scope" value="Bacteria"/>
</dbReference>
<dbReference type="InterPro" id="IPR003458">
    <property type="entry name" value="Phage_T4_Gp38_tail_assem"/>
</dbReference>
<dbReference type="InterPro" id="IPR051220">
    <property type="entry name" value="TFA_Chaperone"/>
</dbReference>
<dbReference type="STRING" id="500637.PROVRUST_05421"/>
<dbReference type="RefSeq" id="WP_006813488.1">
    <property type="nucleotide sequence ID" value="NZ_GG703817.1"/>
</dbReference>
<dbReference type="EMBL" id="ABXV02000013">
    <property type="protein sequence ID" value="EFB73333.1"/>
    <property type="molecule type" value="Genomic_DNA"/>
</dbReference>
<dbReference type="PANTHER" id="PTHR34413">
    <property type="entry name" value="PROPHAGE TAIL FIBER ASSEMBLY PROTEIN HOMOLOG TFAE-RELATED-RELATED"/>
    <property type="match status" value="1"/>
</dbReference>
<name>D1NZR7_9GAMM</name>
<evidence type="ECO:0000313" key="2">
    <source>
        <dbReference type="Proteomes" id="UP000005512"/>
    </source>
</evidence>
<comment type="caution">
    <text evidence="1">The sequence shown here is derived from an EMBL/GenBank/DDBJ whole genome shotgun (WGS) entry which is preliminary data.</text>
</comment>
<keyword evidence="2" id="KW-1185">Reference proteome</keyword>
<dbReference type="Proteomes" id="UP000005512">
    <property type="component" value="Unassembled WGS sequence"/>
</dbReference>
<proteinExistence type="predicted"/>
<reference evidence="1" key="1">
    <citation type="submission" date="2009-12" db="EMBL/GenBank/DDBJ databases">
        <authorList>
            <person name="Weinstock G."/>
            <person name="Sodergren E."/>
            <person name="Clifton S."/>
            <person name="Fulton L."/>
            <person name="Fulton B."/>
            <person name="Courtney L."/>
            <person name="Fronick C."/>
            <person name="Harrison M."/>
            <person name="Strong C."/>
            <person name="Farmer C."/>
            <person name="Delahaunty K."/>
            <person name="Markovic C."/>
            <person name="Hall O."/>
            <person name="Minx P."/>
            <person name="Tomlinson C."/>
            <person name="Mitreva M."/>
            <person name="Nelson J."/>
            <person name="Hou S."/>
            <person name="Wollam A."/>
            <person name="Pepin K.H."/>
            <person name="Johnson M."/>
            <person name="Bhonagiri V."/>
            <person name="Nash W.E."/>
            <person name="Warren W."/>
            <person name="Chinwalla A."/>
            <person name="Mardis E.R."/>
            <person name="Wilson R.K."/>
        </authorList>
    </citation>
    <scope>NUCLEOTIDE SEQUENCE [LARGE SCALE GENOMIC DNA]</scope>
    <source>
        <strain evidence="1">DSM 4541</strain>
    </source>
</reference>
<organism evidence="1 2">
    <name type="scientific">Providencia rustigianii DSM 4541</name>
    <dbReference type="NCBI Taxonomy" id="500637"/>
    <lineage>
        <taxon>Bacteria</taxon>
        <taxon>Pseudomonadati</taxon>
        <taxon>Pseudomonadota</taxon>
        <taxon>Gammaproteobacteria</taxon>
        <taxon>Enterobacterales</taxon>
        <taxon>Morganellaceae</taxon>
        <taxon>Providencia</taxon>
    </lineage>
</organism>
<gene>
    <name evidence="1" type="ORF">PROVRUST_05421</name>
</gene>
<dbReference type="HOGENOM" id="CLU_094206_1_0_6"/>
<dbReference type="Pfam" id="PF02413">
    <property type="entry name" value="Caudo_TAP"/>
    <property type="match status" value="1"/>
</dbReference>
<accession>D1NZR7</accession>
<dbReference type="AlphaFoldDB" id="D1NZR7"/>